<dbReference type="InterPro" id="IPR011009">
    <property type="entry name" value="Kinase-like_dom_sf"/>
</dbReference>
<evidence type="ECO:0000313" key="4">
    <source>
        <dbReference type="Proteomes" id="UP000634579"/>
    </source>
</evidence>
<evidence type="ECO:0000313" key="3">
    <source>
        <dbReference type="EMBL" id="MBF4631233.1"/>
    </source>
</evidence>
<organism evidence="3 4">
    <name type="scientific">Clavibacter phaseoli</name>
    <dbReference type="NCBI Taxonomy" id="1734031"/>
    <lineage>
        <taxon>Bacteria</taxon>
        <taxon>Bacillati</taxon>
        <taxon>Actinomycetota</taxon>
        <taxon>Actinomycetes</taxon>
        <taxon>Micrococcales</taxon>
        <taxon>Microbacteriaceae</taxon>
        <taxon>Clavibacter</taxon>
    </lineage>
</organism>
<reference evidence="3 4" key="1">
    <citation type="submission" date="2020-10" db="EMBL/GenBank/DDBJ databases">
        <title>Draft genome sequences of plant-associated actinobacteria.</title>
        <authorList>
            <person name="Tarlachkov S.V."/>
            <person name="Starodumova I.P."/>
            <person name="Dorofeeva L.V."/>
            <person name="Prisyazhnaya N.V."/>
            <person name="Roubtsova T.V."/>
            <person name="Chizhov V.N."/>
            <person name="Nadler S.A."/>
            <person name="Subbotin S.A."/>
            <person name="Evtushenko L.I."/>
        </authorList>
    </citation>
    <scope>NUCLEOTIDE SEQUENCE [LARGE SCALE GENOMIC DNA]</scope>
    <source>
        <strain evidence="3 4">VKM Ac-2886</strain>
    </source>
</reference>
<feature type="region of interest" description="Disordered" evidence="1">
    <location>
        <begin position="1"/>
        <end position="24"/>
    </location>
</feature>
<evidence type="ECO:0000259" key="2">
    <source>
        <dbReference type="Pfam" id="PF01636"/>
    </source>
</evidence>
<gene>
    <name evidence="3" type="ORF">ITJ42_08395</name>
</gene>
<accession>A0A8I0V9D3</accession>
<dbReference type="Pfam" id="PF01636">
    <property type="entry name" value="APH"/>
    <property type="match status" value="1"/>
</dbReference>
<dbReference type="Gene3D" id="3.90.1200.10">
    <property type="match status" value="1"/>
</dbReference>
<dbReference type="InterPro" id="IPR002575">
    <property type="entry name" value="Aminoglycoside_PTrfase"/>
</dbReference>
<evidence type="ECO:0000256" key="1">
    <source>
        <dbReference type="SAM" id="MobiDB-lite"/>
    </source>
</evidence>
<protein>
    <submittedName>
        <fullName evidence="3">Phosphotransferase</fullName>
    </submittedName>
</protein>
<feature type="domain" description="Aminoglycoside phosphotransferase" evidence="2">
    <location>
        <begin position="80"/>
        <end position="157"/>
    </location>
</feature>
<dbReference type="EMBL" id="JADKRP010000001">
    <property type="protein sequence ID" value="MBF4631233.1"/>
    <property type="molecule type" value="Genomic_DNA"/>
</dbReference>
<dbReference type="RefSeq" id="WP_194675086.1">
    <property type="nucleotide sequence ID" value="NZ_JADKRP010000001.1"/>
</dbReference>
<dbReference type="SUPFAM" id="SSF56112">
    <property type="entry name" value="Protein kinase-like (PK-like)"/>
    <property type="match status" value="1"/>
</dbReference>
<proteinExistence type="predicted"/>
<comment type="caution">
    <text evidence="3">The sequence shown here is derived from an EMBL/GenBank/DDBJ whole genome shotgun (WGS) entry which is preliminary data.</text>
</comment>
<dbReference type="GO" id="GO:0016740">
    <property type="term" value="F:transferase activity"/>
    <property type="evidence" value="ECO:0007669"/>
    <property type="project" value="UniProtKB-KW"/>
</dbReference>
<sequence>MDGPLDGGDMNRVERAGDAVTRDAGPWTPTVHRWLRHLALAGVEGIPQPLGVEGGRERLTYMHGDVPVYPLPRWIWADDVLVQAGRRLRELHDASVGFALDGAVWQSVTKVPSEVICHNDFAPHNLVFADGRLTGVIDMDMASPGPRIWDIAYLATRAVPLTGSTPDGAPGMDDARRRVALLLDAYGSDATWADVLRVAILRLHDLAAISLAKADELGKPHLRDDAARYSADAASLRGILDAEPATRPATSRSTSASS</sequence>
<feature type="compositionally biased region" description="Basic and acidic residues" evidence="1">
    <location>
        <begin position="9"/>
        <end position="21"/>
    </location>
</feature>
<name>A0A8I0V9D3_9MICO</name>
<dbReference type="AlphaFoldDB" id="A0A8I0V9D3"/>
<dbReference type="Proteomes" id="UP000634579">
    <property type="component" value="Unassembled WGS sequence"/>
</dbReference>
<keyword evidence="3" id="KW-0808">Transferase</keyword>
<keyword evidence="4" id="KW-1185">Reference proteome</keyword>